<evidence type="ECO:0000259" key="5">
    <source>
        <dbReference type="Pfam" id="PF13178"/>
    </source>
</evidence>
<keyword evidence="1" id="KW-0112">Calmodulin-binding</keyword>
<accession>A0A8S0TIW2</accession>
<dbReference type="Pfam" id="PF13178">
    <property type="entry name" value="DUF4005"/>
    <property type="match status" value="1"/>
</dbReference>
<dbReference type="AlphaFoldDB" id="A0A8S0TIW2"/>
<sequence length="379" mass="43081">MGKASKWFRYLMWFKKPDSNPNQTQKPLKKKWSFVKSHKEKSSNEAVLINENDIEAGKHMITATGAVVKLTSKRRNTEAAGPGDASYGNREERAGIKIQSHFRAYLWRRALRALKALVKLQALVRGKLVRKQTADIMRRMQALLRAQARAMAVRALISKSPQSSEKTSHFNYRRNGSKSNPMVIDSDKAFMGYKEDRMLERSWEHGSYARTLPIDDERSDKILEVDTGKPQVMSKTRTLRHLAHLSIGLDQNSQSFSISKDSISCQTVLSPSEEVQSLSPSKFAQDVDETTFCTNSPQFYSASSMDGRSKREPFTPTKSDGSRSLLSRHSDHPNYMSYTESSKAKARSFSAPNQRPQYERSSSTKTWFFHGHGELRLDT</sequence>
<dbReference type="SMART" id="SM00015">
    <property type="entry name" value="IQ"/>
    <property type="match status" value="2"/>
</dbReference>
<evidence type="ECO:0000313" key="7">
    <source>
        <dbReference type="Proteomes" id="UP000594638"/>
    </source>
</evidence>
<gene>
    <name evidence="6" type="ORF">OLEA9_A065163</name>
</gene>
<organism evidence="6 7">
    <name type="scientific">Olea europaea subsp. europaea</name>
    <dbReference type="NCBI Taxonomy" id="158383"/>
    <lineage>
        <taxon>Eukaryota</taxon>
        <taxon>Viridiplantae</taxon>
        <taxon>Streptophyta</taxon>
        <taxon>Embryophyta</taxon>
        <taxon>Tracheophyta</taxon>
        <taxon>Spermatophyta</taxon>
        <taxon>Magnoliopsida</taxon>
        <taxon>eudicotyledons</taxon>
        <taxon>Gunneridae</taxon>
        <taxon>Pentapetalae</taxon>
        <taxon>asterids</taxon>
        <taxon>lamiids</taxon>
        <taxon>Lamiales</taxon>
        <taxon>Oleaceae</taxon>
        <taxon>Oleeae</taxon>
        <taxon>Olea</taxon>
    </lineage>
</organism>
<feature type="compositionally biased region" description="Polar residues" evidence="4">
    <location>
        <begin position="350"/>
        <end position="364"/>
    </location>
</feature>
<dbReference type="Pfam" id="PF00612">
    <property type="entry name" value="IQ"/>
    <property type="match status" value="2"/>
</dbReference>
<protein>
    <submittedName>
        <fullName evidence="6">IQ-DOMAIN 14</fullName>
    </submittedName>
</protein>
<comment type="subunit">
    <text evidence="3">Binds to multiple calmodulin (CaM) in the presence of Ca(2+) and CaM-like proteins.</text>
</comment>
<dbReference type="PANTHER" id="PTHR32295">
    <property type="entry name" value="IQ-DOMAIN 5-RELATED"/>
    <property type="match status" value="1"/>
</dbReference>
<comment type="caution">
    <text evidence="6">The sequence shown here is derived from an EMBL/GenBank/DDBJ whole genome shotgun (WGS) entry which is preliminary data.</text>
</comment>
<reference evidence="6 7" key="1">
    <citation type="submission" date="2019-12" db="EMBL/GenBank/DDBJ databases">
        <authorList>
            <person name="Alioto T."/>
            <person name="Alioto T."/>
            <person name="Gomez Garrido J."/>
        </authorList>
    </citation>
    <scope>NUCLEOTIDE SEQUENCE [LARGE SCALE GENOMIC DNA]</scope>
</reference>
<comment type="similarity">
    <text evidence="2">Belongs to the IQD family.</text>
</comment>
<feature type="domain" description="DUF4005" evidence="5">
    <location>
        <begin position="296"/>
        <end position="360"/>
    </location>
</feature>
<dbReference type="GO" id="GO:0005516">
    <property type="term" value="F:calmodulin binding"/>
    <property type="evidence" value="ECO:0007669"/>
    <property type="project" value="UniProtKB-KW"/>
</dbReference>
<name>A0A8S0TIW2_OLEEU</name>
<feature type="region of interest" description="Disordered" evidence="4">
    <location>
        <begin position="298"/>
        <end position="364"/>
    </location>
</feature>
<dbReference type="Proteomes" id="UP000594638">
    <property type="component" value="Unassembled WGS sequence"/>
</dbReference>
<dbReference type="PROSITE" id="PS50096">
    <property type="entry name" value="IQ"/>
    <property type="match status" value="2"/>
</dbReference>
<dbReference type="InterPro" id="IPR000048">
    <property type="entry name" value="IQ_motif_EF-hand-BS"/>
</dbReference>
<keyword evidence="7" id="KW-1185">Reference proteome</keyword>
<dbReference type="PANTHER" id="PTHR32295:SF11">
    <property type="entry name" value="PROTEIN IQ-DOMAIN 22"/>
    <property type="match status" value="1"/>
</dbReference>
<evidence type="ECO:0000256" key="4">
    <source>
        <dbReference type="SAM" id="MobiDB-lite"/>
    </source>
</evidence>
<evidence type="ECO:0000313" key="6">
    <source>
        <dbReference type="EMBL" id="CAA3005613.1"/>
    </source>
</evidence>
<evidence type="ECO:0000256" key="1">
    <source>
        <dbReference type="ARBA" id="ARBA00022860"/>
    </source>
</evidence>
<dbReference type="OrthoDB" id="1686972at2759"/>
<feature type="compositionally biased region" description="Polar residues" evidence="4">
    <location>
        <begin position="316"/>
        <end position="327"/>
    </location>
</feature>
<dbReference type="Gene3D" id="1.20.5.190">
    <property type="match status" value="1"/>
</dbReference>
<dbReference type="InterPro" id="IPR025064">
    <property type="entry name" value="DUF4005"/>
</dbReference>
<dbReference type="Gramene" id="OE9A065163T1">
    <property type="protein sequence ID" value="OE9A065163C1"/>
    <property type="gene ID" value="OE9A065163"/>
</dbReference>
<evidence type="ECO:0000256" key="2">
    <source>
        <dbReference type="ARBA" id="ARBA00024341"/>
    </source>
</evidence>
<proteinExistence type="inferred from homology"/>
<evidence type="ECO:0000256" key="3">
    <source>
        <dbReference type="ARBA" id="ARBA00024378"/>
    </source>
</evidence>
<dbReference type="EMBL" id="CACTIH010007247">
    <property type="protein sequence ID" value="CAA3005613.1"/>
    <property type="molecule type" value="Genomic_DNA"/>
</dbReference>